<dbReference type="RefSeq" id="WP_281901155.1">
    <property type="nucleotide sequence ID" value="NZ_BSDI01000034.1"/>
</dbReference>
<sequence length="210" mass="22389">MTEFYICPPCGQPVVDQPQHLWTVAARFGNGWRHLIDDSPLCPAPSGGLTQPVAAHSPTPHDSQTREWAAETHRLFSPDGPFLPERLATAAAVMEHLTGWLLTATGPAAAPRTLTTYRDAAALLGSLHRVARLLARTCTETSDHIGGQLATDASARPTPGQDQADFNKHRSAMAFHLPEAASRFADAAAMTGRAWIAARATSALDPSGNL</sequence>
<evidence type="ECO:0000256" key="1">
    <source>
        <dbReference type="SAM" id="MobiDB-lite"/>
    </source>
</evidence>
<comment type="caution">
    <text evidence="2">The sequence shown here is derived from an EMBL/GenBank/DDBJ whole genome shotgun (WGS) entry which is preliminary data.</text>
</comment>
<feature type="region of interest" description="Disordered" evidence="1">
    <location>
        <begin position="144"/>
        <end position="164"/>
    </location>
</feature>
<dbReference type="EMBL" id="BSDI01000034">
    <property type="protein sequence ID" value="GLI00666.1"/>
    <property type="molecule type" value="Genomic_DNA"/>
</dbReference>
<evidence type="ECO:0000313" key="2">
    <source>
        <dbReference type="EMBL" id="GLI00666.1"/>
    </source>
</evidence>
<organism evidence="2 3">
    <name type="scientific">Phytohabitans aurantiacus</name>
    <dbReference type="NCBI Taxonomy" id="3016789"/>
    <lineage>
        <taxon>Bacteria</taxon>
        <taxon>Bacillati</taxon>
        <taxon>Actinomycetota</taxon>
        <taxon>Actinomycetes</taxon>
        <taxon>Micromonosporales</taxon>
        <taxon>Micromonosporaceae</taxon>
    </lineage>
</organism>
<accession>A0ABQ5R516</accession>
<reference evidence="2" key="1">
    <citation type="submission" date="2022-12" db="EMBL/GenBank/DDBJ databases">
        <title>New Phytohabitans aurantiacus sp. RD004123 nov., an actinomycete isolated from soil.</title>
        <authorList>
            <person name="Triningsih D.W."/>
            <person name="Harunari E."/>
            <person name="Igarashi Y."/>
        </authorList>
    </citation>
    <scope>NUCLEOTIDE SEQUENCE</scope>
    <source>
        <strain evidence="2">RD004123</strain>
    </source>
</reference>
<protein>
    <submittedName>
        <fullName evidence="2">Uncharacterized protein</fullName>
    </submittedName>
</protein>
<name>A0ABQ5R516_9ACTN</name>
<keyword evidence="3" id="KW-1185">Reference proteome</keyword>
<dbReference type="Proteomes" id="UP001144280">
    <property type="component" value="Unassembled WGS sequence"/>
</dbReference>
<evidence type="ECO:0000313" key="3">
    <source>
        <dbReference type="Proteomes" id="UP001144280"/>
    </source>
</evidence>
<proteinExistence type="predicted"/>
<gene>
    <name evidence="2" type="ORF">Pa4123_59420</name>
</gene>